<reference evidence="1" key="1">
    <citation type="journal article" date="2021" name="Sci. Adv.">
        <title>The American lobster genome reveals insights on longevity, neural, and immune adaptations.</title>
        <authorList>
            <person name="Polinski J.M."/>
            <person name="Zimin A.V."/>
            <person name="Clark K.F."/>
            <person name="Kohn A.B."/>
            <person name="Sadowski N."/>
            <person name="Timp W."/>
            <person name="Ptitsyn A."/>
            <person name="Khanna P."/>
            <person name="Romanova D.Y."/>
            <person name="Williams P."/>
            <person name="Greenwood S.J."/>
            <person name="Moroz L.L."/>
            <person name="Walt D.R."/>
            <person name="Bodnar A.G."/>
        </authorList>
    </citation>
    <scope>NUCLEOTIDE SEQUENCE</scope>
    <source>
        <strain evidence="1">GMGI-L3</strain>
    </source>
</reference>
<protein>
    <submittedName>
        <fullName evidence="1">Uncharacterized protein</fullName>
    </submittedName>
</protein>
<proteinExistence type="predicted"/>
<evidence type="ECO:0000313" key="2">
    <source>
        <dbReference type="Proteomes" id="UP000747542"/>
    </source>
</evidence>
<organism evidence="1 2">
    <name type="scientific">Homarus americanus</name>
    <name type="common">American lobster</name>
    <dbReference type="NCBI Taxonomy" id="6706"/>
    <lineage>
        <taxon>Eukaryota</taxon>
        <taxon>Metazoa</taxon>
        <taxon>Ecdysozoa</taxon>
        <taxon>Arthropoda</taxon>
        <taxon>Crustacea</taxon>
        <taxon>Multicrustacea</taxon>
        <taxon>Malacostraca</taxon>
        <taxon>Eumalacostraca</taxon>
        <taxon>Eucarida</taxon>
        <taxon>Decapoda</taxon>
        <taxon>Pleocyemata</taxon>
        <taxon>Astacidea</taxon>
        <taxon>Nephropoidea</taxon>
        <taxon>Nephropidae</taxon>
        <taxon>Homarus</taxon>
    </lineage>
</organism>
<comment type="caution">
    <text evidence="1">The sequence shown here is derived from an EMBL/GenBank/DDBJ whole genome shotgun (WGS) entry which is preliminary data.</text>
</comment>
<gene>
    <name evidence="1" type="ORF">Hamer_G009541</name>
</gene>
<dbReference type="EMBL" id="JAHLQT010011563">
    <property type="protein sequence ID" value="KAG7172198.1"/>
    <property type="molecule type" value="Genomic_DNA"/>
</dbReference>
<dbReference type="Proteomes" id="UP000747542">
    <property type="component" value="Unassembled WGS sequence"/>
</dbReference>
<evidence type="ECO:0000313" key="1">
    <source>
        <dbReference type="EMBL" id="KAG7172198.1"/>
    </source>
</evidence>
<keyword evidence="2" id="KW-1185">Reference proteome</keyword>
<accession>A0A8J5N2M6</accession>
<name>A0A8J5N2M6_HOMAM</name>
<dbReference type="AlphaFoldDB" id="A0A8J5N2M6"/>
<sequence length="120" mass="13488">MCVCPQEVQPNTCNPSNDVGIFDKGWQVFGMPLKEEEFQGQIQDVDEIVKKEEIDYDENMSYEQPEKDVSVKEENLDSDMCVTVGSQYSDASEKEDSDGGNLYVTVGIQDTSADMQEDNI</sequence>